<dbReference type="Gene3D" id="3.20.20.80">
    <property type="entry name" value="Glycosidases"/>
    <property type="match status" value="1"/>
</dbReference>
<evidence type="ECO:0000259" key="8">
    <source>
        <dbReference type="Pfam" id="PF17753"/>
    </source>
</evidence>
<name>A0A2R4M2E1_9RHOB</name>
<dbReference type="KEGG" id="cbak:DA792_09140"/>
<dbReference type="Gene3D" id="2.60.120.260">
    <property type="entry name" value="Galactose-binding domain-like"/>
    <property type="match status" value="1"/>
</dbReference>
<evidence type="ECO:0000256" key="3">
    <source>
        <dbReference type="ARBA" id="ARBA00012754"/>
    </source>
</evidence>
<protein>
    <recommendedName>
        <fullName evidence="3">beta-mannosidase</fullName>
        <ecNumber evidence="3">3.2.1.25</ecNumber>
    </recommendedName>
</protein>
<dbReference type="InterPro" id="IPR054593">
    <property type="entry name" value="Beta-mannosidase-like_N2"/>
</dbReference>
<dbReference type="InterPro" id="IPR041625">
    <property type="entry name" value="Beta-mannosidase_Ig"/>
</dbReference>
<dbReference type="InterPro" id="IPR036156">
    <property type="entry name" value="Beta-gal/glucu_dom_sf"/>
</dbReference>
<dbReference type="InterPro" id="IPR013783">
    <property type="entry name" value="Ig-like_fold"/>
</dbReference>
<dbReference type="InterPro" id="IPR017853">
    <property type="entry name" value="GH"/>
</dbReference>
<dbReference type="Gene3D" id="2.60.40.10">
    <property type="entry name" value="Immunoglobulins"/>
    <property type="match status" value="2"/>
</dbReference>
<dbReference type="InterPro" id="IPR008979">
    <property type="entry name" value="Galactose-bd-like_sf"/>
</dbReference>
<keyword evidence="6" id="KW-0326">Glycosidase</keyword>
<dbReference type="RefSeq" id="WP_107719669.1">
    <property type="nucleotide sequence ID" value="NZ_CP028475.1"/>
</dbReference>
<dbReference type="EMBL" id="CP028475">
    <property type="protein sequence ID" value="AVW91222.1"/>
    <property type="molecule type" value="Genomic_DNA"/>
</dbReference>
<comment type="similarity">
    <text evidence="2">Belongs to the glycosyl hydrolase 2 family.</text>
</comment>
<dbReference type="PANTHER" id="PTHR43730:SF1">
    <property type="entry name" value="BETA-MANNOSIDASE"/>
    <property type="match status" value="1"/>
</dbReference>
<evidence type="ECO:0000313" key="10">
    <source>
        <dbReference type="EMBL" id="AVW91222.1"/>
    </source>
</evidence>
<dbReference type="InterPro" id="IPR050887">
    <property type="entry name" value="Beta-mannosidase_GH2"/>
</dbReference>
<evidence type="ECO:0000256" key="5">
    <source>
        <dbReference type="ARBA" id="ARBA00023180"/>
    </source>
</evidence>
<comment type="catalytic activity">
    <reaction evidence="1">
        <text>Hydrolysis of terminal, non-reducing beta-D-mannose residues in beta-D-mannosides.</text>
        <dbReference type="EC" id="3.2.1.25"/>
    </reaction>
</comment>
<feature type="domain" description="Beta-mannosidase Ig-fold" evidence="8">
    <location>
        <begin position="730"/>
        <end position="803"/>
    </location>
</feature>
<evidence type="ECO:0000256" key="1">
    <source>
        <dbReference type="ARBA" id="ARBA00000829"/>
    </source>
</evidence>
<evidence type="ECO:0000313" key="11">
    <source>
        <dbReference type="Proteomes" id="UP000241447"/>
    </source>
</evidence>
<feature type="domain" description="Glycoside hydrolase family 2 immunoglobulin-like beta-sandwich" evidence="7">
    <location>
        <begin position="193"/>
        <end position="280"/>
    </location>
</feature>
<dbReference type="SUPFAM" id="SSF51445">
    <property type="entry name" value="(Trans)glycosidases"/>
    <property type="match status" value="1"/>
</dbReference>
<organism evidence="10 11">
    <name type="scientific">Celeribacter baekdonensis</name>
    <dbReference type="NCBI Taxonomy" id="875171"/>
    <lineage>
        <taxon>Bacteria</taxon>
        <taxon>Pseudomonadati</taxon>
        <taxon>Pseudomonadota</taxon>
        <taxon>Alphaproteobacteria</taxon>
        <taxon>Rhodobacterales</taxon>
        <taxon>Roseobacteraceae</taxon>
        <taxon>Celeribacter</taxon>
    </lineage>
</organism>
<dbReference type="OrthoDB" id="9758603at2"/>
<dbReference type="AlphaFoldDB" id="A0A2R4M2E1"/>
<evidence type="ECO:0000259" key="9">
    <source>
        <dbReference type="Pfam" id="PF22666"/>
    </source>
</evidence>
<evidence type="ECO:0000256" key="2">
    <source>
        <dbReference type="ARBA" id="ARBA00007401"/>
    </source>
</evidence>
<accession>A0A2R4M2E1</accession>
<gene>
    <name evidence="10" type="ORF">DA792_09140</name>
</gene>
<dbReference type="InterPro" id="IPR006102">
    <property type="entry name" value="Ig-like_GH2"/>
</dbReference>
<keyword evidence="4" id="KW-0378">Hydrolase</keyword>
<keyword evidence="5" id="KW-0325">Glycoprotein</keyword>
<evidence type="ECO:0000256" key="4">
    <source>
        <dbReference type="ARBA" id="ARBA00022801"/>
    </source>
</evidence>
<sequence>MVTIELTEGWRFFDAEGDYDLPVSLPFDSVSTMVKAGHAPEPYVGDAEAALRWIAERDWVLCRSVELTQTDVELVLSGLDGVVGVSVNGVDVVTADNAFRTWRVDLSHCARLGDNQIALRFRSVIQAAEARQKAQPFYIPYHKGNCPIANINMLRKQQCDFGWDWNTALAPFGVSGGVSICSAMKTRIAHLHVAQAHHDTEAQSVSVTVTAHVVHGEGAVAEMRFAGRRREAVVTDGVAQAVFFIEEPQLWWPNGQGDQPLYSLEIRCGAAVVMRRIGLRRIEHVTVKDAKGTGFKFRVNGRDVFAKGANWIPADALHGRIERDKVRDLLQSAVDAHMNMIRVWGGGRYEPDWFYDLCDDMGLMVWQDFMFACNLYPADRAFLSNVAAEVVEQVQRLQHHACLALWCGDNELLGMLHEFPEARANRDRYLVMYDRLNQTLERALFEADPQANWWPSSPSLGPLNYGDAWHEDSSGDMHVWTVWHENMPFEAYREMTPRFVSEFGFQSFPSMDVIRRFIAPEDRNMASPVMDAHQKNAGGNARIVGTMMRDFRLPERFEDLVYLSQVQQGLAIKTAVTAWRALKPHCMGTLYWQLNDTWPCASWSSLDYGGGWKILHHMAARFYAPVLVTIVPQYGRDVFKLINDLSDEVDVSIQVAAVTPKGDVRPLAEVSVTAMTHKAFEVLELERDLLKQDEFYVFTWQYRGQHEGQNEGGEGGDIHAPKPFKAYDLIDPHIVIETNELREKIEITLAAEALALFVTLDADQPGRFSANAVTLLPNMPQKIIFVPQDADINTNFTVQHLYKATLGGAK</sequence>
<dbReference type="GO" id="GO:0006516">
    <property type="term" value="P:glycoprotein catabolic process"/>
    <property type="evidence" value="ECO:0007669"/>
    <property type="project" value="TreeGrafter"/>
</dbReference>
<dbReference type="Pfam" id="PF17753">
    <property type="entry name" value="Ig_mannosidase"/>
    <property type="match status" value="1"/>
</dbReference>
<dbReference type="GO" id="GO:0004567">
    <property type="term" value="F:beta-mannosidase activity"/>
    <property type="evidence" value="ECO:0007669"/>
    <property type="project" value="UniProtKB-EC"/>
</dbReference>
<dbReference type="PANTHER" id="PTHR43730">
    <property type="entry name" value="BETA-MANNOSIDASE"/>
    <property type="match status" value="1"/>
</dbReference>
<dbReference type="SUPFAM" id="SSF49303">
    <property type="entry name" value="beta-Galactosidase/glucuronidase domain"/>
    <property type="match status" value="2"/>
</dbReference>
<dbReference type="Pfam" id="PF00703">
    <property type="entry name" value="Glyco_hydro_2"/>
    <property type="match status" value="1"/>
</dbReference>
<dbReference type="SUPFAM" id="SSF49785">
    <property type="entry name" value="Galactose-binding domain-like"/>
    <property type="match status" value="1"/>
</dbReference>
<dbReference type="FunFam" id="3.20.20.80:FF:000050">
    <property type="entry name" value="Beta-mannosidase B"/>
    <property type="match status" value="1"/>
</dbReference>
<dbReference type="GO" id="GO:0005975">
    <property type="term" value="P:carbohydrate metabolic process"/>
    <property type="evidence" value="ECO:0007669"/>
    <property type="project" value="InterPro"/>
</dbReference>
<dbReference type="EC" id="3.2.1.25" evidence="3"/>
<reference evidence="10 11" key="1">
    <citation type="submission" date="2018-03" db="EMBL/GenBank/DDBJ databases">
        <title>The Complete Genome of Celeribacter baekdonensis strain LH4, a Thiosulfate-Oxidizing Alphaproteobacterium Isolated from Gulf of Mexico Continental Slope Sediments.</title>
        <authorList>
            <person name="Flood B.E."/>
            <person name="Bailey J.V."/>
            <person name="Leprich D."/>
        </authorList>
    </citation>
    <scope>NUCLEOTIDE SEQUENCE [LARGE SCALE GENOMIC DNA]</scope>
    <source>
        <strain evidence="10 11">LH4</strain>
    </source>
</reference>
<evidence type="ECO:0000259" key="7">
    <source>
        <dbReference type="Pfam" id="PF00703"/>
    </source>
</evidence>
<dbReference type="Proteomes" id="UP000241447">
    <property type="component" value="Chromosome"/>
</dbReference>
<proteinExistence type="inferred from homology"/>
<dbReference type="Pfam" id="PF22666">
    <property type="entry name" value="Glyco_hydro_2_N2"/>
    <property type="match status" value="1"/>
</dbReference>
<evidence type="ECO:0000256" key="6">
    <source>
        <dbReference type="ARBA" id="ARBA00023295"/>
    </source>
</evidence>
<feature type="domain" description="Beta-mannosidase-like galactose-binding" evidence="9">
    <location>
        <begin position="10"/>
        <end position="174"/>
    </location>
</feature>